<dbReference type="EMBL" id="LKLZ01000003">
    <property type="protein sequence ID" value="KPN43870.1"/>
    <property type="molecule type" value="Genomic_DNA"/>
</dbReference>
<gene>
    <name evidence="1" type="ORF">WJL_0943</name>
</gene>
<dbReference type="AlphaFoldDB" id="A0A837P9M2"/>
<comment type="caution">
    <text evidence="1">The sequence shown here is derived from an EMBL/GenBank/DDBJ whole genome shotgun (WGS) entry which is preliminary data.</text>
</comment>
<proteinExistence type="predicted"/>
<protein>
    <submittedName>
        <fullName evidence="1">Uncharacterized protein</fullName>
    </submittedName>
</protein>
<accession>A0A837P9M2</accession>
<evidence type="ECO:0000313" key="1">
    <source>
        <dbReference type="EMBL" id="KPN43870.1"/>
    </source>
</evidence>
<sequence>MQYEQVAITEPKVLESTLGIKNNHDGTYTVTAIKKFTRKNNQVVSMSFTKNGLAALTGYLRMLTDNGDGDDD</sequence>
<dbReference type="RefSeq" id="WP_022638176.1">
    <property type="nucleotide sequence ID" value="NZ_AUTE01000010.1"/>
</dbReference>
<organism evidence="1 2">
    <name type="scientific">Lactiplantibacillus plantarum WJL</name>
    <dbReference type="NCBI Taxonomy" id="1350466"/>
    <lineage>
        <taxon>Bacteria</taxon>
        <taxon>Bacillati</taxon>
        <taxon>Bacillota</taxon>
        <taxon>Bacilli</taxon>
        <taxon>Lactobacillales</taxon>
        <taxon>Lactobacillaceae</taxon>
        <taxon>Lactiplantibacillus</taxon>
    </lineage>
</organism>
<reference evidence="1 2" key="1">
    <citation type="submission" date="2015-10" db="EMBL/GenBank/DDBJ databases">
        <title>Resequencing of Lactobacillus plantarum WJL strain genome.</title>
        <authorList>
            <person name="Martino M.E."/>
        </authorList>
    </citation>
    <scope>NUCLEOTIDE SEQUENCE [LARGE SCALE GENOMIC DNA]</scope>
    <source>
        <strain evidence="1 2">WJL</strain>
    </source>
</reference>
<evidence type="ECO:0000313" key="2">
    <source>
        <dbReference type="Proteomes" id="UP000050511"/>
    </source>
</evidence>
<dbReference type="Proteomes" id="UP000050511">
    <property type="component" value="Unassembled WGS sequence"/>
</dbReference>
<name>A0A837P9M2_LACPN</name>